<dbReference type="RefSeq" id="WP_074107373.1">
    <property type="nucleotide sequence ID" value="NZ_LVWI01000034.1"/>
</dbReference>
<evidence type="ECO:0000313" key="2">
    <source>
        <dbReference type="Proteomes" id="UP000186058"/>
    </source>
</evidence>
<dbReference type="EMBL" id="LVWI01000034">
    <property type="protein sequence ID" value="OKP87821.1"/>
    <property type="molecule type" value="Genomic_DNA"/>
</dbReference>
<dbReference type="Proteomes" id="UP000186058">
    <property type="component" value="Unassembled WGS sequence"/>
</dbReference>
<evidence type="ECO:0008006" key="3">
    <source>
        <dbReference type="Google" id="ProtNLM"/>
    </source>
</evidence>
<accession>A0ABX3ESB1</accession>
<organism evidence="1 2">
    <name type="scientific">Paenibacillus helianthi</name>
    <dbReference type="NCBI Taxonomy" id="1349432"/>
    <lineage>
        <taxon>Bacteria</taxon>
        <taxon>Bacillati</taxon>
        <taxon>Bacillota</taxon>
        <taxon>Bacilli</taxon>
        <taxon>Bacillales</taxon>
        <taxon>Paenibacillaceae</taxon>
        <taxon>Paenibacillus</taxon>
    </lineage>
</organism>
<name>A0ABX3ESB1_9BACL</name>
<comment type="caution">
    <text evidence="1">The sequence shown here is derived from an EMBL/GenBank/DDBJ whole genome shotgun (WGS) entry which is preliminary data.</text>
</comment>
<proteinExistence type="predicted"/>
<gene>
    <name evidence="1" type="ORF">A3844_10490</name>
</gene>
<keyword evidence="2" id="KW-1185">Reference proteome</keyword>
<protein>
    <recommendedName>
        <fullName evidence="3">Butirosin biosynthesis protein H N-terminal domain-containing protein</fullName>
    </recommendedName>
</protein>
<sequence>MTKIQLPIQEPIITTYQHHAFPLSIAANHPDFMNWFCSNYIQISLSKEDTLNPLNYYSFWDYFILCPIIERFYIEKELIPNKNQLVDFFTDAIDRNLYVITYIDEYYIPNTKPYMCWHFPHDVLLHGHDKSAKTFYTSGFNEKGVYSSNNIVTYDDFNKAIDIDEQMDDTKDFSAWNNKINLIRVRYDWEYKFHSSAMKESLNDYLLSTNSSNKFNMFRNTNDHIYGLAVYSSLDLFLEKVESLQNNIDIRLFHLIWEHKRNMNFRVEFLINNKNYDFDKILLDKLNKIENDALIIRNLVLKYNNTNNKSIITNIRERLKLLVYEEAEVYNGLLCFL</sequence>
<reference evidence="1 2" key="1">
    <citation type="submission" date="2016-03" db="EMBL/GenBank/DDBJ databases">
        <authorList>
            <person name="Sant'Anna F.H."/>
            <person name="Ambrosini A."/>
            <person name="Souza R."/>
            <person name="Bach E."/>
            <person name="Fernandes G."/>
            <person name="Balsanelli E."/>
            <person name="Baura V.A."/>
            <person name="Souza E.M."/>
            <person name="Passaglia L."/>
        </authorList>
    </citation>
    <scope>NUCLEOTIDE SEQUENCE [LARGE SCALE GENOMIC DNA]</scope>
    <source>
        <strain evidence="1 2">P26E</strain>
    </source>
</reference>
<evidence type="ECO:0000313" key="1">
    <source>
        <dbReference type="EMBL" id="OKP87821.1"/>
    </source>
</evidence>